<dbReference type="Proteomes" id="UP000617979">
    <property type="component" value="Unassembled WGS sequence"/>
</dbReference>
<feature type="domain" description="DUF4097" evidence="1">
    <location>
        <begin position="39"/>
        <end position="110"/>
    </location>
</feature>
<evidence type="ECO:0000313" key="3">
    <source>
        <dbReference type="Proteomes" id="UP000617979"/>
    </source>
</evidence>
<dbReference type="EMBL" id="BMEX01000007">
    <property type="protein sequence ID" value="GGA49200.1"/>
    <property type="molecule type" value="Genomic_DNA"/>
</dbReference>
<dbReference type="Pfam" id="PF13349">
    <property type="entry name" value="DUF4097"/>
    <property type="match status" value="1"/>
</dbReference>
<evidence type="ECO:0000259" key="1">
    <source>
        <dbReference type="Pfam" id="PF13349"/>
    </source>
</evidence>
<proteinExistence type="predicted"/>
<gene>
    <name evidence="2" type="ORF">GCM10007416_22920</name>
</gene>
<organism evidence="2 3">
    <name type="scientific">Kroppenstedtia guangzhouensis</name>
    <dbReference type="NCBI Taxonomy" id="1274356"/>
    <lineage>
        <taxon>Bacteria</taxon>
        <taxon>Bacillati</taxon>
        <taxon>Bacillota</taxon>
        <taxon>Bacilli</taxon>
        <taxon>Bacillales</taxon>
        <taxon>Thermoactinomycetaceae</taxon>
        <taxon>Kroppenstedtia</taxon>
    </lineage>
</organism>
<reference evidence="3" key="1">
    <citation type="journal article" date="2019" name="Int. J. Syst. Evol. Microbiol.">
        <title>The Global Catalogue of Microorganisms (GCM) 10K type strain sequencing project: providing services to taxonomists for standard genome sequencing and annotation.</title>
        <authorList>
            <consortium name="The Broad Institute Genomics Platform"/>
            <consortium name="The Broad Institute Genome Sequencing Center for Infectious Disease"/>
            <person name="Wu L."/>
            <person name="Ma J."/>
        </authorList>
    </citation>
    <scope>NUCLEOTIDE SEQUENCE [LARGE SCALE GENOMIC DNA]</scope>
    <source>
        <strain evidence="3">CGMCC 1.12404</strain>
    </source>
</reference>
<protein>
    <recommendedName>
        <fullName evidence="1">DUF4097 domain-containing protein</fullName>
    </recommendedName>
</protein>
<dbReference type="InterPro" id="IPR025164">
    <property type="entry name" value="Toastrack_DUF4097"/>
</dbReference>
<comment type="caution">
    <text evidence="2">The sequence shown here is derived from an EMBL/GenBank/DDBJ whole genome shotgun (WGS) entry which is preliminary data.</text>
</comment>
<evidence type="ECO:0000313" key="2">
    <source>
        <dbReference type="EMBL" id="GGA49200.1"/>
    </source>
</evidence>
<name>A0ABQ1GS04_9BACL</name>
<sequence length="169" mass="18150">MKVELETYERGPELFMDKNGNHVDLVVEGGLFQLGWIKVGGVIGKSPRLTVKLPKNYSQNLKLDGSSGILKLRNLTLNDVHFSTTSGHVDGSGLTVRRIGGNSTSGNIRLKLNDQSPDLTLETTTASGGRDIDFAIKGSERGNRFSGRIGKGTNQVRLKTSSGNIAIAP</sequence>
<keyword evidence="3" id="KW-1185">Reference proteome</keyword>
<accession>A0ABQ1GS04</accession>